<evidence type="ECO:0000313" key="6">
    <source>
        <dbReference type="EMBL" id="QHS99715.1"/>
    </source>
</evidence>
<dbReference type="GO" id="GO:0005524">
    <property type="term" value="F:ATP binding"/>
    <property type="evidence" value="ECO:0007669"/>
    <property type="project" value="UniProtKB-KW"/>
</dbReference>
<name>A0A6C0C4U0_9ZZZZ</name>
<evidence type="ECO:0000256" key="3">
    <source>
        <dbReference type="ARBA" id="ARBA00022840"/>
    </source>
</evidence>
<dbReference type="PANTHER" id="PTHR35372">
    <property type="entry name" value="ATP BINDING PROTEIN-RELATED"/>
    <property type="match status" value="1"/>
</dbReference>
<dbReference type="Pfam" id="PF23162">
    <property type="entry name" value="AEP_C962R"/>
    <property type="match status" value="1"/>
</dbReference>
<keyword evidence="1" id="KW-0547">Nucleotide-binding</keyword>
<proteinExistence type="predicted"/>
<reference evidence="6" key="1">
    <citation type="journal article" date="2020" name="Nature">
        <title>Giant virus diversity and host interactions through global metagenomics.</title>
        <authorList>
            <person name="Schulz F."/>
            <person name="Roux S."/>
            <person name="Paez-Espino D."/>
            <person name="Jungbluth S."/>
            <person name="Walsh D.A."/>
            <person name="Denef V.J."/>
            <person name="McMahon K.D."/>
            <person name="Konstantinidis K.T."/>
            <person name="Eloe-Fadrosh E.A."/>
            <person name="Kyrpides N.C."/>
            <person name="Woyke T."/>
        </authorList>
    </citation>
    <scope>NUCLEOTIDE SEQUENCE</scope>
    <source>
        <strain evidence="6">GVMAG-M-3300020187-37</strain>
    </source>
</reference>
<evidence type="ECO:0000256" key="1">
    <source>
        <dbReference type="ARBA" id="ARBA00022741"/>
    </source>
</evidence>
<dbReference type="Pfam" id="PF08706">
    <property type="entry name" value="D5_N"/>
    <property type="match status" value="1"/>
</dbReference>
<dbReference type="PROSITE" id="PS51206">
    <property type="entry name" value="SF3_HELICASE_1"/>
    <property type="match status" value="1"/>
</dbReference>
<dbReference type="InterPro" id="IPR014818">
    <property type="entry name" value="Phage/plasmid_primase_P4_C"/>
</dbReference>
<dbReference type="InterPro" id="IPR045455">
    <property type="entry name" value="NrS-1_pol-like_helicase"/>
</dbReference>
<sequence>MFVELVDFLKDKRRIDNGPMTHAIHHGDQRLRGSYNVNISDIPKLYDLISDIKDKGGKLSILERVGDICPLIIDLDFKYENDIDHRQYTPTTLEQLSIYIFKKIKELYRINDENQSHIWIMEKEHILPCDKPTYKKKDGIHILFPNIISDKKTYIKLIESIIKDTENVNKLFQDTCIGISSNPINEIFDTHIYNPGNWYVYGTGKPNEIVYELTNIFKINDNSVSKLPIDTFIENPREIMNKNSVQLHKNINIEYIGPEILKKKPIINNVNLNNNNSIDLDNIEDMENYVKIKKDELDYAKKLSGILSKERATDCKTWIDVGYCLHSISSKHLLQAWIVFSKKWKGFCNEDECKKQWEYMNNTSNKQYTMGTLIFWAKQDNYDEFIKIHKESLKEIIEKTIKGEKNCGAHTDVANVVYNYYKNLFVCSGLKDSTWFYFNEQTGRWKETEHGHELRKRLSYDIISIFEHYSKFYKDKRGDDPESETYEINDRKHSNCLKNILKLKDSGYKDKIMKECKERFYDGEFMDKLNGKKNLIGFDNGVVDLKSEYLNYEGNLIIERIFRQGRPDDYVSLSVGYSLPVCKEDLPININEITENIVHINGYKELNDDLEDFILKVLPKDDVRDYTLRFLSSCLSGEIREEKFYFWTGSGSNGKSKITDLINYTLGDYSKTMDVAYLTTKRGSSAGASPELEAIRYARFVSMSEPEKDDQIYVGKLKQITGGDTMTSRGLFKNTTEFKPQFKLMLMCNDLPKLAGNDGGVARRIEVVDFISKFTNNPRPSTHNPHQYMADLQLGEKLKQWNILFMIKLLDYYTLYDKEGTKSPESVTAATSVYITESDTVQKWISEDLSESDNVTSLDDLMDNLKTWCDDVGYDYKKIVKKDVFSALSKAQEKTEYGPPVFGRLKSDKAPNGTTRCPKFNFRQVDDEDNN</sequence>
<dbReference type="InterPro" id="IPR006500">
    <property type="entry name" value="Helicase_put_C_phage/plasmid"/>
</dbReference>
<accession>A0A6C0C4U0</accession>
<evidence type="ECO:0000259" key="5">
    <source>
        <dbReference type="PROSITE" id="PS51206"/>
    </source>
</evidence>
<dbReference type="EMBL" id="MN739346">
    <property type="protein sequence ID" value="QHS99715.1"/>
    <property type="molecule type" value="Genomic_DNA"/>
</dbReference>
<dbReference type="PANTHER" id="PTHR35372:SF2">
    <property type="entry name" value="SF3 HELICASE DOMAIN-CONTAINING PROTEIN"/>
    <property type="match status" value="1"/>
</dbReference>
<dbReference type="Pfam" id="PF08707">
    <property type="entry name" value="PriCT_2"/>
    <property type="match status" value="1"/>
</dbReference>
<keyword evidence="3" id="KW-0067">ATP-binding</keyword>
<dbReference type="Pfam" id="PF19263">
    <property type="entry name" value="DUF5906"/>
    <property type="match status" value="1"/>
</dbReference>
<dbReference type="AlphaFoldDB" id="A0A6C0C4U0"/>
<dbReference type="InterPro" id="IPR014819">
    <property type="entry name" value="PriCT_2"/>
</dbReference>
<protein>
    <recommendedName>
        <fullName evidence="5">SF3 helicase domain-containing protein</fullName>
    </recommendedName>
</protein>
<feature type="domain" description="SF3 helicase" evidence="5">
    <location>
        <begin position="622"/>
        <end position="783"/>
    </location>
</feature>
<dbReference type="GO" id="GO:0016817">
    <property type="term" value="F:hydrolase activity, acting on acid anhydrides"/>
    <property type="evidence" value="ECO:0007669"/>
    <property type="project" value="InterPro"/>
</dbReference>
<dbReference type="InterPro" id="IPR014015">
    <property type="entry name" value="Helicase_SF3_DNA-vir"/>
</dbReference>
<keyword evidence="2" id="KW-0378">Hydrolase</keyword>
<evidence type="ECO:0000256" key="4">
    <source>
        <dbReference type="SAM" id="MobiDB-lite"/>
    </source>
</evidence>
<evidence type="ECO:0000256" key="2">
    <source>
        <dbReference type="ARBA" id="ARBA00022801"/>
    </source>
</evidence>
<dbReference type="InterPro" id="IPR056443">
    <property type="entry name" value="AEP_C962R"/>
</dbReference>
<feature type="region of interest" description="Disordered" evidence="4">
    <location>
        <begin position="900"/>
        <end position="931"/>
    </location>
</feature>
<organism evidence="6">
    <name type="scientific">viral metagenome</name>
    <dbReference type="NCBI Taxonomy" id="1070528"/>
    <lineage>
        <taxon>unclassified sequences</taxon>
        <taxon>metagenomes</taxon>
        <taxon>organismal metagenomes</taxon>
    </lineage>
</organism>
<dbReference type="NCBIfam" id="TIGR01613">
    <property type="entry name" value="primase_Cterm"/>
    <property type="match status" value="1"/>
</dbReference>
<dbReference type="InterPro" id="IPR051620">
    <property type="entry name" value="ORF904-like_C"/>
</dbReference>